<evidence type="ECO:0000313" key="2">
    <source>
        <dbReference type="Proteomes" id="UP000829398"/>
    </source>
</evidence>
<protein>
    <submittedName>
        <fullName evidence="1">Actin cytoskeleton-regulatory complex pan-like protein</fullName>
    </submittedName>
</protein>
<organism evidence="1 2">
    <name type="scientific">Citrus sinensis</name>
    <name type="common">Sweet orange</name>
    <name type="synonym">Citrus aurantium var. sinensis</name>
    <dbReference type="NCBI Taxonomy" id="2711"/>
    <lineage>
        <taxon>Eukaryota</taxon>
        <taxon>Viridiplantae</taxon>
        <taxon>Streptophyta</taxon>
        <taxon>Embryophyta</taxon>
        <taxon>Tracheophyta</taxon>
        <taxon>Spermatophyta</taxon>
        <taxon>Magnoliopsida</taxon>
        <taxon>eudicotyledons</taxon>
        <taxon>Gunneridae</taxon>
        <taxon>Pentapetalae</taxon>
        <taxon>rosids</taxon>
        <taxon>malvids</taxon>
        <taxon>Sapindales</taxon>
        <taxon>Rutaceae</taxon>
        <taxon>Aurantioideae</taxon>
        <taxon>Citrus</taxon>
    </lineage>
</organism>
<keyword evidence="2" id="KW-1185">Reference proteome</keyword>
<dbReference type="Proteomes" id="UP000829398">
    <property type="component" value="Chromosome 2"/>
</dbReference>
<proteinExistence type="predicted"/>
<evidence type="ECO:0000313" key="1">
    <source>
        <dbReference type="EMBL" id="KAH9797835.1"/>
    </source>
</evidence>
<reference evidence="2" key="1">
    <citation type="journal article" date="2023" name="Hortic. Res.">
        <title>A chromosome-level phased genome enabling allele-level studies in sweet orange: a case study on citrus Huanglongbing tolerance.</title>
        <authorList>
            <person name="Wu B."/>
            <person name="Yu Q."/>
            <person name="Deng Z."/>
            <person name="Duan Y."/>
            <person name="Luo F."/>
            <person name="Gmitter F. Jr."/>
        </authorList>
    </citation>
    <scope>NUCLEOTIDE SEQUENCE [LARGE SCALE GENOMIC DNA]</scope>
    <source>
        <strain evidence="2">cv. Valencia</strain>
    </source>
</reference>
<dbReference type="EMBL" id="CM039171">
    <property type="protein sequence ID" value="KAH9797835.1"/>
    <property type="molecule type" value="Genomic_DNA"/>
</dbReference>
<accession>A0ACB8NIJ0</accession>
<name>A0ACB8NIJ0_CITSI</name>
<comment type="caution">
    <text evidence="1">The sequence shown here is derived from an EMBL/GenBank/DDBJ whole genome shotgun (WGS) entry which is preliminary data.</text>
</comment>
<sequence>MNASVGSLTPRRHHRKLRNPITFYRRRHYKPPGTPFLSWKFDERQRAYGAVKVSARKLAAALWQLRLLAKVSDSDVLKCGSCDRFSFESQARPGNIDLSSHCCGSGYGVGIKDLPRSPLLRHGSSHEILHKHESYLPYPSLVMEGVTKWDPGCSKTAREAYCLYNHVKLLEDQVTTFSFVSALQAELVQARLRIHELEDEHRSSKKKYENLVRKLREERNSWYVRKHYKMEAIVDELKDELSKERKSRKQIDFLNSKFVNELAKAESSAKQFMQYYEEEKRARQLLEEVCNELAKKIGEDKAELEMLKSKTMRIREEVEEERNMLQLAEIWREERVQMKLVDAKLALEHKYSQINKLVEELENFLMSNAATLDVMALRKAELIIRAVKLLNIQDSDEFEYVAPASDSIFSIFEELRQGVDAREMEVEPLTNYSPIYDASNHHIVSPEVNDFDNNHVLKHLNGFIDCNSGLKKDSRSWECARHSEDQGSRCSVGGSDPSINSGGQGKVASKSTIMYNGNGGQHSPNTDASDECSVSGEQPRQKACSVSKLKLDEGNGVPNGTVSNARAMRKLVDGGCNQGDLTEQFVLPDLGNPHITRGMKGCTEWPGVTRKINMKDKHLKAMMENQKTHLRKVLK</sequence>
<gene>
    <name evidence="1" type="ORF">KPL71_006004</name>
</gene>